<dbReference type="OrthoDB" id="9947863at2"/>
<organism evidence="2 4">
    <name type="scientific">Salinicoccus halodurans</name>
    <dbReference type="NCBI Taxonomy" id="407035"/>
    <lineage>
        <taxon>Bacteria</taxon>
        <taxon>Bacillati</taxon>
        <taxon>Bacillota</taxon>
        <taxon>Bacilli</taxon>
        <taxon>Bacillales</taxon>
        <taxon>Staphylococcaceae</taxon>
        <taxon>Salinicoccus</taxon>
    </lineage>
</organism>
<name>A0A0F7HMI9_9STAP</name>
<dbReference type="Proteomes" id="UP000034029">
    <property type="component" value="Chromosome"/>
</dbReference>
<dbReference type="KEGG" id="shv:AAT16_09015"/>
<accession>A0A0F7HMI9</accession>
<protein>
    <submittedName>
        <fullName evidence="2">Uncharacterized protein</fullName>
    </submittedName>
</protein>
<dbReference type="EMBL" id="FOTB01000006">
    <property type="protein sequence ID" value="SFK94970.1"/>
    <property type="molecule type" value="Genomic_DNA"/>
</dbReference>
<reference evidence="3" key="2">
    <citation type="submission" date="2015-04" db="EMBL/GenBank/DDBJ databases">
        <title>Complete genome sequence of Salinicoccus halodurans strain H3B36, isolated from the Qaidam basin of China.</title>
        <authorList>
            <person name="Ma Y."/>
            <person name="Jiang K."/>
            <person name="Xue Y."/>
        </authorList>
    </citation>
    <scope>NUCLEOTIDE SEQUENCE [LARGE SCALE GENOMIC DNA]</scope>
    <source>
        <strain evidence="3">H3B36</strain>
    </source>
</reference>
<evidence type="ECO:0000313" key="2">
    <source>
        <dbReference type="EMBL" id="SFK94970.1"/>
    </source>
</evidence>
<evidence type="ECO:0000313" key="3">
    <source>
        <dbReference type="Proteomes" id="UP000034029"/>
    </source>
</evidence>
<evidence type="ECO:0000313" key="4">
    <source>
        <dbReference type="Proteomes" id="UP000183090"/>
    </source>
</evidence>
<reference evidence="1 3" key="1">
    <citation type="journal article" date="2015" name="Int. J. Syst. Evol. Microbiol.">
        <title>Complete genome sequence of Salinicoccus halodurans H3B36, isolated from the Qaidam Basin in China.</title>
        <authorList>
            <person name="Jiang K."/>
            <person name="Xue Y."/>
            <person name="Ma Y."/>
        </authorList>
    </citation>
    <scope>NUCLEOTIDE SEQUENCE [LARGE SCALE GENOMIC DNA]</scope>
    <source>
        <strain evidence="1 3">H3B36</strain>
    </source>
</reference>
<keyword evidence="3" id="KW-1185">Reference proteome</keyword>
<proteinExistence type="predicted"/>
<dbReference type="RefSeq" id="WP_046790543.1">
    <property type="nucleotide sequence ID" value="NZ_CP011366.1"/>
</dbReference>
<sequence>MKINKQMTLDKLLEGIHKYTEIINEHKGAVLERENLDSLVQAYAVINDDNESNEQFKQTLKETFGL</sequence>
<gene>
    <name evidence="1" type="ORF">AAT16_09015</name>
    <name evidence="2" type="ORF">SAMN05216235_2700</name>
</gene>
<evidence type="ECO:0000313" key="1">
    <source>
        <dbReference type="EMBL" id="AKG74361.1"/>
    </source>
</evidence>
<dbReference type="EMBL" id="CP011366">
    <property type="protein sequence ID" value="AKG74361.1"/>
    <property type="molecule type" value="Genomic_DNA"/>
</dbReference>
<dbReference type="AlphaFoldDB" id="A0A0F7HMI9"/>
<reference evidence="2 4" key="3">
    <citation type="submission" date="2016-10" db="EMBL/GenBank/DDBJ databases">
        <authorList>
            <person name="Varghese N."/>
            <person name="Submissions S."/>
        </authorList>
    </citation>
    <scope>NUCLEOTIDE SEQUENCE [LARGE SCALE GENOMIC DNA]</scope>
    <source>
        <strain evidence="2 4">CGMCC 1.6501</strain>
    </source>
</reference>
<dbReference type="Proteomes" id="UP000183090">
    <property type="component" value="Unassembled WGS sequence"/>
</dbReference>